<dbReference type="FunFam" id="1.10.10.10:FF:000307">
    <property type="entry name" value="Crossover junction endonuclease MUS81"/>
    <property type="match status" value="1"/>
</dbReference>
<dbReference type="Gene3D" id="1.10.150.670">
    <property type="entry name" value="Crossover junction endonuclease EME1, DNA-binding domain"/>
    <property type="match status" value="1"/>
</dbReference>
<evidence type="ECO:0000313" key="24">
    <source>
        <dbReference type="EMBL" id="OVA11675.1"/>
    </source>
</evidence>
<dbReference type="GO" id="GO:0046872">
    <property type="term" value="F:metal ion binding"/>
    <property type="evidence" value="ECO:0007669"/>
    <property type="project" value="UniProtKB-UniRule"/>
</dbReference>
<evidence type="ECO:0000256" key="15">
    <source>
        <dbReference type="ARBA" id="ARBA00022842"/>
    </source>
</evidence>
<evidence type="ECO:0000256" key="12">
    <source>
        <dbReference type="ARBA" id="ARBA00022776"/>
    </source>
</evidence>
<reference evidence="24 25" key="1">
    <citation type="journal article" date="2017" name="Mol. Plant">
        <title>The Genome of Medicinal Plant Macleaya cordata Provides New Insights into Benzylisoquinoline Alkaloids Metabolism.</title>
        <authorList>
            <person name="Liu X."/>
            <person name="Liu Y."/>
            <person name="Huang P."/>
            <person name="Ma Y."/>
            <person name="Qing Z."/>
            <person name="Tang Q."/>
            <person name="Cao H."/>
            <person name="Cheng P."/>
            <person name="Zheng Y."/>
            <person name="Yuan Z."/>
            <person name="Zhou Y."/>
            <person name="Liu J."/>
            <person name="Tang Z."/>
            <person name="Zhuo Y."/>
            <person name="Zhang Y."/>
            <person name="Yu L."/>
            <person name="Huang J."/>
            <person name="Yang P."/>
            <person name="Peng Q."/>
            <person name="Zhang J."/>
            <person name="Jiang W."/>
            <person name="Zhang Z."/>
            <person name="Lin K."/>
            <person name="Ro D.K."/>
            <person name="Chen X."/>
            <person name="Xiong X."/>
            <person name="Shang Y."/>
            <person name="Huang S."/>
            <person name="Zeng J."/>
        </authorList>
    </citation>
    <scope>NUCLEOTIDE SEQUENCE [LARGE SCALE GENOMIC DNA]</scope>
    <source>
        <strain evidence="25">cv. BLH2017</strain>
        <tissue evidence="24">Root</tissue>
    </source>
</reference>
<keyword evidence="17 22" id="KW-0233">DNA recombination</keyword>
<dbReference type="Proteomes" id="UP000195402">
    <property type="component" value="Unassembled WGS sequence"/>
</dbReference>
<evidence type="ECO:0000256" key="19">
    <source>
        <dbReference type="ARBA" id="ARBA00023242"/>
    </source>
</evidence>
<evidence type="ECO:0000256" key="13">
    <source>
        <dbReference type="ARBA" id="ARBA00022801"/>
    </source>
</evidence>
<dbReference type="GO" id="GO:0000712">
    <property type="term" value="P:resolution of meiotic recombination intermediates"/>
    <property type="evidence" value="ECO:0007669"/>
    <property type="project" value="TreeGrafter"/>
</dbReference>
<evidence type="ECO:0000256" key="11">
    <source>
        <dbReference type="ARBA" id="ARBA00022763"/>
    </source>
</evidence>
<dbReference type="OMA" id="IKDTEHW"/>
<evidence type="ECO:0000256" key="10">
    <source>
        <dbReference type="ARBA" id="ARBA00022759"/>
    </source>
</evidence>
<keyword evidence="25" id="KW-1185">Reference proteome</keyword>
<keyword evidence="20" id="KW-0469">Meiosis</keyword>
<dbReference type="GO" id="GO:0048476">
    <property type="term" value="C:Holliday junction resolvase complex"/>
    <property type="evidence" value="ECO:0007669"/>
    <property type="project" value="UniProtKB-UniRule"/>
</dbReference>
<evidence type="ECO:0000256" key="22">
    <source>
        <dbReference type="RuleBase" id="RU369042"/>
    </source>
</evidence>
<dbReference type="AlphaFoldDB" id="A0A200QML5"/>
<dbReference type="FunFam" id="1.10.150.670:FF:000003">
    <property type="entry name" value="Crossover junction endonuclease MUS81"/>
    <property type="match status" value="1"/>
</dbReference>
<dbReference type="FunFam" id="3.40.50.10130:FF:000005">
    <property type="entry name" value="crossover junction endonuclease MUS81 isoform X1"/>
    <property type="match status" value="1"/>
</dbReference>
<dbReference type="InterPro" id="IPR047417">
    <property type="entry name" value="WHD_MUS81"/>
</dbReference>
<dbReference type="CDD" id="cd21036">
    <property type="entry name" value="WH_MUS81"/>
    <property type="match status" value="1"/>
</dbReference>
<gene>
    <name evidence="24" type="ORF">BVC80_8979g22</name>
</gene>
<dbReference type="Pfam" id="PF21136">
    <property type="entry name" value="WHD_MUS81"/>
    <property type="match status" value="1"/>
</dbReference>
<evidence type="ECO:0000256" key="21">
    <source>
        <dbReference type="ARBA" id="ARBA00023306"/>
    </source>
</evidence>
<keyword evidence="21" id="KW-0131">Cell cycle</keyword>
<keyword evidence="14" id="KW-0106">Calcium</keyword>
<dbReference type="EMBL" id="MVGT01001566">
    <property type="protein sequence ID" value="OVA11675.1"/>
    <property type="molecule type" value="Genomic_DNA"/>
</dbReference>
<dbReference type="CDD" id="cd20074">
    <property type="entry name" value="XPF_nuclease_Mus81"/>
    <property type="match status" value="1"/>
</dbReference>
<keyword evidence="18 22" id="KW-0234">DNA repair</keyword>
<dbReference type="InParanoid" id="A0A200QML5"/>
<proteinExistence type="inferred from homology"/>
<protein>
    <recommendedName>
        <fullName evidence="5 22">Crossover junction endonuclease MUS81</fullName>
        <ecNumber evidence="22">3.1.22.-</ecNumber>
    </recommendedName>
</protein>
<dbReference type="GO" id="GO:0051301">
    <property type="term" value="P:cell division"/>
    <property type="evidence" value="ECO:0007669"/>
    <property type="project" value="UniProtKB-KW"/>
</dbReference>
<keyword evidence="15 22" id="KW-0460">Magnesium</keyword>
<dbReference type="STRING" id="56857.A0A200QML5"/>
<comment type="cofactor">
    <cofactor evidence="2 22">
        <name>Mg(2+)</name>
        <dbReference type="ChEBI" id="CHEBI:18420"/>
    </cofactor>
</comment>
<evidence type="ECO:0000256" key="20">
    <source>
        <dbReference type="ARBA" id="ARBA00023254"/>
    </source>
</evidence>
<dbReference type="InterPro" id="IPR047416">
    <property type="entry name" value="XPF_nuclease_Mus81"/>
</dbReference>
<name>A0A200QML5_MACCD</name>
<evidence type="ECO:0000256" key="17">
    <source>
        <dbReference type="ARBA" id="ARBA00023172"/>
    </source>
</evidence>
<evidence type="ECO:0000259" key="23">
    <source>
        <dbReference type="SMART" id="SM00891"/>
    </source>
</evidence>
<keyword evidence="16" id="KW-0238">DNA-binding</keyword>
<keyword evidence="7 22" id="KW-0540">Nuclease</keyword>
<dbReference type="SUPFAM" id="SSF52980">
    <property type="entry name" value="Restriction endonuclease-like"/>
    <property type="match status" value="1"/>
</dbReference>
<feature type="domain" description="ERCC4" evidence="23">
    <location>
        <begin position="381"/>
        <end position="483"/>
    </location>
</feature>
<evidence type="ECO:0000313" key="25">
    <source>
        <dbReference type="Proteomes" id="UP000195402"/>
    </source>
</evidence>
<evidence type="ECO:0000256" key="7">
    <source>
        <dbReference type="ARBA" id="ARBA00022722"/>
    </source>
</evidence>
<keyword evidence="10 22" id="KW-0255">Endonuclease</keyword>
<evidence type="ECO:0000256" key="9">
    <source>
        <dbReference type="ARBA" id="ARBA00022737"/>
    </source>
</evidence>
<dbReference type="InterPro" id="IPR011335">
    <property type="entry name" value="Restrct_endonuc-II-like"/>
</dbReference>
<keyword evidence="11 22" id="KW-0227">DNA damage</keyword>
<evidence type="ECO:0000256" key="4">
    <source>
        <dbReference type="ARBA" id="ARBA00010015"/>
    </source>
</evidence>
<evidence type="ECO:0000256" key="2">
    <source>
        <dbReference type="ARBA" id="ARBA00001946"/>
    </source>
</evidence>
<keyword evidence="13 22" id="KW-0378">Hydrolase</keyword>
<evidence type="ECO:0000256" key="16">
    <source>
        <dbReference type="ARBA" id="ARBA00023125"/>
    </source>
</evidence>
<dbReference type="OrthoDB" id="5963188at2759"/>
<comment type="caution">
    <text evidence="24">The sequence shown here is derived from an EMBL/GenBank/DDBJ whole genome shotgun (WGS) entry which is preliminary data.</text>
</comment>
<dbReference type="InterPro" id="IPR006166">
    <property type="entry name" value="ERCC4_domain"/>
</dbReference>
<comment type="subunit">
    <text evidence="22">Interacts with EME1.</text>
</comment>
<evidence type="ECO:0000256" key="14">
    <source>
        <dbReference type="ARBA" id="ARBA00022837"/>
    </source>
</evidence>
<dbReference type="InterPro" id="IPR042530">
    <property type="entry name" value="EME1/EME2_C"/>
</dbReference>
<dbReference type="GO" id="GO:0003677">
    <property type="term" value="F:DNA binding"/>
    <property type="evidence" value="ECO:0007669"/>
    <property type="project" value="UniProtKB-UniRule"/>
</dbReference>
<dbReference type="Gene3D" id="1.10.10.10">
    <property type="entry name" value="Winged helix-like DNA-binding domain superfamily/Winged helix DNA-binding domain"/>
    <property type="match status" value="1"/>
</dbReference>
<dbReference type="SMART" id="SM00891">
    <property type="entry name" value="ERCC4"/>
    <property type="match status" value="1"/>
</dbReference>
<dbReference type="GO" id="GO:0006308">
    <property type="term" value="P:DNA catabolic process"/>
    <property type="evidence" value="ECO:0007669"/>
    <property type="project" value="UniProtKB-UniRule"/>
</dbReference>
<dbReference type="GO" id="GO:0005634">
    <property type="term" value="C:nucleus"/>
    <property type="evidence" value="ECO:0007669"/>
    <property type="project" value="UniProtKB-SubCell"/>
</dbReference>
<dbReference type="GO" id="GO:0000727">
    <property type="term" value="P:double-strand break repair via break-induced replication"/>
    <property type="evidence" value="ECO:0007669"/>
    <property type="project" value="UniProtKB-UniRule"/>
</dbReference>
<evidence type="ECO:0000256" key="1">
    <source>
        <dbReference type="ARBA" id="ARBA00001913"/>
    </source>
</evidence>
<evidence type="ECO:0000256" key="8">
    <source>
        <dbReference type="ARBA" id="ARBA00022723"/>
    </source>
</evidence>
<dbReference type="InterPro" id="IPR033309">
    <property type="entry name" value="Mus81"/>
</dbReference>
<dbReference type="GO" id="GO:0031573">
    <property type="term" value="P:mitotic intra-S DNA damage checkpoint signaling"/>
    <property type="evidence" value="ECO:0007669"/>
    <property type="project" value="TreeGrafter"/>
</dbReference>
<dbReference type="InterPro" id="IPR036388">
    <property type="entry name" value="WH-like_DNA-bd_sf"/>
</dbReference>
<dbReference type="FunCoup" id="A0A200QML5">
    <property type="interactions" value="1309"/>
</dbReference>
<evidence type="ECO:0000256" key="18">
    <source>
        <dbReference type="ARBA" id="ARBA00023204"/>
    </source>
</evidence>
<dbReference type="Gene3D" id="3.40.50.10130">
    <property type="match status" value="1"/>
</dbReference>
<dbReference type="EC" id="3.1.22.-" evidence="22"/>
<keyword evidence="12" id="KW-0498">Mitosis</keyword>
<comment type="subcellular location">
    <subcellularLocation>
        <location evidence="3 22">Nucleus</location>
    </subcellularLocation>
</comment>
<keyword evidence="8 22" id="KW-0479">Metal-binding</keyword>
<evidence type="ECO:0000256" key="6">
    <source>
        <dbReference type="ARBA" id="ARBA00022618"/>
    </source>
</evidence>
<dbReference type="GO" id="GO:0008821">
    <property type="term" value="F:crossover junction DNA endonuclease activity"/>
    <property type="evidence" value="ECO:0007669"/>
    <property type="project" value="UniProtKB-UniRule"/>
</dbReference>
<dbReference type="GO" id="GO:0048257">
    <property type="term" value="F:3'-flap endonuclease activity"/>
    <property type="evidence" value="ECO:0007669"/>
    <property type="project" value="TreeGrafter"/>
</dbReference>
<organism evidence="24 25">
    <name type="scientific">Macleaya cordata</name>
    <name type="common">Five-seeded plume-poppy</name>
    <name type="synonym">Bocconia cordata</name>
    <dbReference type="NCBI Taxonomy" id="56857"/>
    <lineage>
        <taxon>Eukaryota</taxon>
        <taxon>Viridiplantae</taxon>
        <taxon>Streptophyta</taxon>
        <taxon>Embryophyta</taxon>
        <taxon>Tracheophyta</taxon>
        <taxon>Spermatophyta</taxon>
        <taxon>Magnoliopsida</taxon>
        <taxon>Ranunculales</taxon>
        <taxon>Papaveraceae</taxon>
        <taxon>Papaveroideae</taxon>
        <taxon>Macleaya</taxon>
    </lineage>
</organism>
<keyword evidence="19 22" id="KW-0539">Nucleus</keyword>
<comment type="function">
    <text evidence="22">Interacts with EME1 to form a DNA structure-specific endonuclease with substrate preference for branched DNA structures with a 5'-end at the branch nick. Typical substrates include 3'-flap structures, D-loops, replication forks and nicked Holliday junctions. May be required in mitosis for the processing of stalled or collapsed replication fork intermediates. May be required in meiosis for the repair of meiosis-specific double strand breaks subsequent to single-end invasion (SEI).</text>
</comment>
<evidence type="ECO:0000256" key="5">
    <source>
        <dbReference type="ARBA" id="ARBA00017114"/>
    </source>
</evidence>
<sequence length="637" mass="72060">MDNWNQKQVLCPENEELALFMRKKRQEMAEPKGISERIDATLYKAYSNVCNTKTPIKTLKEFSQIKGVGKWILKHSQEFFETYSGTSEPEGLSQKGKKTKGTRRYLPQKNSVAYALLITLYRGTLNGSEYMRKQELIDAAEASGLSRVPIMPEKGKGKPTQFGSSAREWYSGWSCMKTLITRGLVAKSSCPAKYMLTQEGLEAARECLSRCGSVDCNENLATSGKVSSQDVVNASDLEFACTNLSDEEVTLLSNDSSFREKSVDVPVEFLERFTEMGYSKEDIQIAFAKVSQVTKNKDTSSLRSAILHHLRKVQVDALLSECRQTIGKGSLASSSTCVVEDVGMFFFIKSLNSEGLDANMNALMMPPLKFGERFMDVYDVILILDDREHFAKNNKGSRSRKIIENISSEFKIQVEVRRLPVGDGIWIARDKHLENEFVLDFIVERKEVDDFRQSIRDNRYKDQKLRLLRCGIKKLIYLVEGDPNFSEAAETIKTACFTTEILEGFDVQRTSGLLDTLRKYGYLTQAIIHYYREKVCNDKIKHNGICPSFDEFIKKCEDLEKITVSDVFAVQLMQVPQVTEEIALAVLDLYPTLLLLARAYSVLEGDVQAQEEMLKKQGNNLISGPASRNIFQLVWGG</sequence>
<keyword evidence="9" id="KW-0677">Repeat</keyword>
<dbReference type="Pfam" id="PF02732">
    <property type="entry name" value="ERCC4"/>
    <property type="match status" value="1"/>
</dbReference>
<dbReference type="PANTHER" id="PTHR13451">
    <property type="entry name" value="CLASS II CROSSOVER JUNCTION ENDONUCLEASE MUS81"/>
    <property type="match status" value="1"/>
</dbReference>
<dbReference type="PANTHER" id="PTHR13451:SF0">
    <property type="entry name" value="CROSSOVER JUNCTION ENDONUCLEASE MUS81"/>
    <property type="match status" value="1"/>
</dbReference>
<comment type="similarity">
    <text evidence="4 22">Belongs to the XPF family.</text>
</comment>
<evidence type="ECO:0000256" key="3">
    <source>
        <dbReference type="ARBA" id="ARBA00004123"/>
    </source>
</evidence>
<comment type="cofactor">
    <cofactor evidence="1">
        <name>Ca(2+)</name>
        <dbReference type="ChEBI" id="CHEBI:29108"/>
    </cofactor>
</comment>
<accession>A0A200QML5</accession>
<keyword evidence="6" id="KW-0132">Cell division</keyword>